<reference evidence="3" key="1">
    <citation type="submission" date="2025-08" db="UniProtKB">
        <authorList>
            <consortium name="Ensembl"/>
        </authorList>
    </citation>
    <scope>IDENTIFICATION</scope>
</reference>
<dbReference type="InterPro" id="IPR007110">
    <property type="entry name" value="Ig-like_dom"/>
</dbReference>
<name>A0A3Q3QS24_MONAL</name>
<evidence type="ECO:0000313" key="3">
    <source>
        <dbReference type="Ensembl" id="ENSMALP00000018831.1"/>
    </source>
</evidence>
<dbReference type="SUPFAM" id="SSF48726">
    <property type="entry name" value="Immunoglobulin"/>
    <property type="match status" value="1"/>
</dbReference>
<dbReference type="Pfam" id="PF00047">
    <property type="entry name" value="ig"/>
    <property type="match status" value="1"/>
</dbReference>
<evidence type="ECO:0000256" key="1">
    <source>
        <dbReference type="ARBA" id="ARBA00023319"/>
    </source>
</evidence>
<organism evidence="3 4">
    <name type="scientific">Monopterus albus</name>
    <name type="common">Swamp eel</name>
    <dbReference type="NCBI Taxonomy" id="43700"/>
    <lineage>
        <taxon>Eukaryota</taxon>
        <taxon>Metazoa</taxon>
        <taxon>Chordata</taxon>
        <taxon>Craniata</taxon>
        <taxon>Vertebrata</taxon>
        <taxon>Euteleostomi</taxon>
        <taxon>Actinopterygii</taxon>
        <taxon>Neopterygii</taxon>
        <taxon>Teleostei</taxon>
        <taxon>Neoteleostei</taxon>
        <taxon>Acanthomorphata</taxon>
        <taxon>Anabantaria</taxon>
        <taxon>Synbranchiformes</taxon>
        <taxon>Synbranchidae</taxon>
        <taxon>Monopterus</taxon>
    </lineage>
</organism>
<dbReference type="AlphaFoldDB" id="A0A3Q3QS24"/>
<dbReference type="InterPro" id="IPR013783">
    <property type="entry name" value="Ig-like_fold"/>
</dbReference>
<dbReference type="Gene3D" id="2.60.40.10">
    <property type="entry name" value="Immunoglobulins"/>
    <property type="match status" value="1"/>
</dbReference>
<evidence type="ECO:0000259" key="2">
    <source>
        <dbReference type="PROSITE" id="PS50835"/>
    </source>
</evidence>
<dbReference type="InterPro" id="IPR036179">
    <property type="entry name" value="Ig-like_dom_sf"/>
</dbReference>
<accession>A0A3Q3QS24</accession>
<protein>
    <recommendedName>
        <fullName evidence="2">Ig-like domain-containing protein</fullName>
    </recommendedName>
</protein>
<dbReference type="PROSITE" id="PS50835">
    <property type="entry name" value="IG_LIKE"/>
    <property type="match status" value="1"/>
</dbReference>
<dbReference type="InterPro" id="IPR013151">
    <property type="entry name" value="Immunoglobulin_dom"/>
</dbReference>
<keyword evidence="1" id="KW-0393">Immunoglobulin domain</keyword>
<keyword evidence="4" id="KW-1185">Reference proteome</keyword>
<sequence length="134" mass="15475">DLQSRTNRDLPLPAVSEKIRASAGGTVILPCHISHSVDIPTVEWSKEGLDPNIIFLYQHGCDTFEMKNQVFQFRTNLIMNKVKDGDISLHMFICSCLIPELYQCRVFWERNPETCGYFLLLPSIYSYKPQCWVC</sequence>
<dbReference type="Proteomes" id="UP000261600">
    <property type="component" value="Unplaced"/>
</dbReference>
<dbReference type="Ensembl" id="ENSMALT00000019204.1">
    <property type="protein sequence ID" value="ENSMALP00000018831.1"/>
    <property type="gene ID" value="ENSMALG00000013147.1"/>
</dbReference>
<feature type="domain" description="Ig-like" evidence="2">
    <location>
        <begin position="13"/>
        <end position="48"/>
    </location>
</feature>
<reference evidence="3" key="2">
    <citation type="submission" date="2025-09" db="UniProtKB">
        <authorList>
            <consortium name="Ensembl"/>
        </authorList>
    </citation>
    <scope>IDENTIFICATION</scope>
</reference>
<proteinExistence type="predicted"/>
<evidence type="ECO:0000313" key="4">
    <source>
        <dbReference type="Proteomes" id="UP000261600"/>
    </source>
</evidence>